<gene>
    <name evidence="1" type="ORF">CTI12_AA150680</name>
</gene>
<keyword evidence="2" id="KW-1185">Reference proteome</keyword>
<dbReference type="Proteomes" id="UP000245207">
    <property type="component" value="Unassembled WGS sequence"/>
</dbReference>
<sequence>MDREKRSWSSITTLGMGKCAWFDPFQGVKLDLRNNTIVAAASGDSSMHQMADALAEITKKVYERHMISYTDIKSHSLYLFWLSGESCSEFVPNDGMKELIKFRKYVESHLEKLSDDTDRSGLAVTLLSFFDCSGTVEDFPSKKLEGLRMATGLYAKLEAIATTLQNWKIESPKNELIDKDEKTFRRCLLNLIKIKFKGMTIWSSDKRYWLLLTTVSGVP</sequence>
<protein>
    <submittedName>
        <fullName evidence="1">Uncharacterized protein</fullName>
    </submittedName>
</protein>
<organism evidence="1 2">
    <name type="scientific">Artemisia annua</name>
    <name type="common">Sweet wormwood</name>
    <dbReference type="NCBI Taxonomy" id="35608"/>
    <lineage>
        <taxon>Eukaryota</taxon>
        <taxon>Viridiplantae</taxon>
        <taxon>Streptophyta</taxon>
        <taxon>Embryophyta</taxon>
        <taxon>Tracheophyta</taxon>
        <taxon>Spermatophyta</taxon>
        <taxon>Magnoliopsida</taxon>
        <taxon>eudicotyledons</taxon>
        <taxon>Gunneridae</taxon>
        <taxon>Pentapetalae</taxon>
        <taxon>asterids</taxon>
        <taxon>campanulids</taxon>
        <taxon>Asterales</taxon>
        <taxon>Asteraceae</taxon>
        <taxon>Asteroideae</taxon>
        <taxon>Anthemideae</taxon>
        <taxon>Artemisiinae</taxon>
        <taxon>Artemisia</taxon>
    </lineage>
</organism>
<dbReference type="AlphaFoldDB" id="A0A2U1PHK7"/>
<proteinExistence type="predicted"/>
<name>A0A2U1PHK7_ARTAN</name>
<reference evidence="1 2" key="1">
    <citation type="journal article" date="2018" name="Mol. Plant">
        <title>The genome of Artemisia annua provides insight into the evolution of Asteraceae family and artemisinin biosynthesis.</title>
        <authorList>
            <person name="Shen Q."/>
            <person name="Zhang L."/>
            <person name="Liao Z."/>
            <person name="Wang S."/>
            <person name="Yan T."/>
            <person name="Shi P."/>
            <person name="Liu M."/>
            <person name="Fu X."/>
            <person name="Pan Q."/>
            <person name="Wang Y."/>
            <person name="Lv Z."/>
            <person name="Lu X."/>
            <person name="Zhang F."/>
            <person name="Jiang W."/>
            <person name="Ma Y."/>
            <person name="Chen M."/>
            <person name="Hao X."/>
            <person name="Li L."/>
            <person name="Tang Y."/>
            <person name="Lv G."/>
            <person name="Zhou Y."/>
            <person name="Sun X."/>
            <person name="Brodelius P.E."/>
            <person name="Rose J.K.C."/>
            <person name="Tang K."/>
        </authorList>
    </citation>
    <scope>NUCLEOTIDE SEQUENCE [LARGE SCALE GENOMIC DNA]</scope>
    <source>
        <strain evidence="2">cv. Huhao1</strain>
        <tissue evidence="1">Leaf</tissue>
    </source>
</reference>
<evidence type="ECO:0000313" key="2">
    <source>
        <dbReference type="Proteomes" id="UP000245207"/>
    </source>
</evidence>
<dbReference type="STRING" id="35608.A0A2U1PHK7"/>
<evidence type="ECO:0000313" key="1">
    <source>
        <dbReference type="EMBL" id="PWA85230.1"/>
    </source>
</evidence>
<accession>A0A2U1PHK7</accession>
<comment type="caution">
    <text evidence="1">The sequence shown here is derived from an EMBL/GenBank/DDBJ whole genome shotgun (WGS) entry which is preliminary data.</text>
</comment>
<dbReference type="OrthoDB" id="2020598at2759"/>
<dbReference type="EMBL" id="PKPP01001143">
    <property type="protein sequence ID" value="PWA85230.1"/>
    <property type="molecule type" value="Genomic_DNA"/>
</dbReference>